<comment type="caution">
    <text evidence="2">The sequence shown here is derived from an EMBL/GenBank/DDBJ whole genome shotgun (WGS) entry which is preliminary data.</text>
</comment>
<protein>
    <submittedName>
        <fullName evidence="2">Uncharacterized protein</fullName>
    </submittedName>
</protein>
<feature type="transmembrane region" description="Helical" evidence="1">
    <location>
        <begin position="21"/>
        <end position="39"/>
    </location>
</feature>
<evidence type="ECO:0000256" key="1">
    <source>
        <dbReference type="SAM" id="Phobius"/>
    </source>
</evidence>
<keyword evidence="1" id="KW-1133">Transmembrane helix</keyword>
<dbReference type="Proteomes" id="UP000222460">
    <property type="component" value="Unassembled WGS sequence"/>
</dbReference>
<proteinExistence type="predicted"/>
<feature type="transmembrane region" description="Helical" evidence="1">
    <location>
        <begin position="66"/>
        <end position="88"/>
    </location>
</feature>
<feature type="transmembrane region" description="Helical" evidence="1">
    <location>
        <begin position="150"/>
        <end position="170"/>
    </location>
</feature>
<evidence type="ECO:0000313" key="2">
    <source>
        <dbReference type="EMBL" id="PHH40237.1"/>
    </source>
</evidence>
<sequence>MMDKLLEYCKARYDEELGFKFGLANIFSWFFFVVCLRIGGDGKGANVLDGLSSVKLKAMIDMSDGAIPSLTMLQVIYSIAFVVAIVWMSRKLSEGLFYLFTLKSDFQLLVIEMTIIFHEHRHDELRRRALGLGAKVEIERNQKRIRRIRSLAELFLIVSLATVSVLPFSWINVGVALAGFIMFVVVTWSSFHFFIESLLPYFVAIKYSAGELTDIRTSFSDTLPK</sequence>
<reference evidence="3" key="1">
    <citation type="submission" date="2017-10" db="EMBL/GenBank/DDBJ databases">
        <title>FDA dAtabase for Regulatory Grade micrObial Sequences (FDA-ARGOS): Supporting development and validation of Infectious Disease Dx tests.</title>
        <authorList>
            <person name="Goldberg B."/>
            <person name="Campos J."/>
            <person name="Tallon L."/>
            <person name="Sadzewicz L."/>
            <person name="Ott S."/>
            <person name="Zhao X."/>
            <person name="Nagaraj S."/>
            <person name="Vavikolanu K."/>
            <person name="Aluvathingal J."/>
            <person name="Nadendla S."/>
            <person name="Geyer C."/>
            <person name="Sichtig H."/>
        </authorList>
    </citation>
    <scope>NUCLEOTIDE SEQUENCE [LARGE SCALE GENOMIC DNA]</scope>
    <source>
        <strain evidence="3">FDAARGOS_376</strain>
    </source>
</reference>
<feature type="transmembrane region" description="Helical" evidence="1">
    <location>
        <begin position="176"/>
        <end position="195"/>
    </location>
</feature>
<keyword evidence="1" id="KW-0812">Transmembrane</keyword>
<keyword evidence="1" id="KW-0472">Membrane</keyword>
<dbReference type="EMBL" id="PDKZ01000002">
    <property type="protein sequence ID" value="PHH40237.1"/>
    <property type="molecule type" value="Genomic_DNA"/>
</dbReference>
<evidence type="ECO:0000313" key="3">
    <source>
        <dbReference type="Proteomes" id="UP000222460"/>
    </source>
</evidence>
<name>A0A2C5W3V0_PSEPU</name>
<organism evidence="2 3">
    <name type="scientific">Pseudomonas putida</name>
    <name type="common">Arthrobacter siderocapsulatus</name>
    <dbReference type="NCBI Taxonomy" id="303"/>
    <lineage>
        <taxon>Bacteria</taxon>
        <taxon>Pseudomonadati</taxon>
        <taxon>Pseudomonadota</taxon>
        <taxon>Gammaproteobacteria</taxon>
        <taxon>Pseudomonadales</taxon>
        <taxon>Pseudomonadaceae</taxon>
        <taxon>Pseudomonas</taxon>
    </lineage>
</organism>
<accession>A0A2C5W3V0</accession>
<gene>
    <name evidence="2" type="ORF">CRX57_08640</name>
</gene>
<dbReference type="AlphaFoldDB" id="A0A2C5W3V0"/>